<protein>
    <submittedName>
        <fullName evidence="1">Uncharacterized protein</fullName>
    </submittedName>
</protein>
<evidence type="ECO:0000313" key="1">
    <source>
        <dbReference type="EMBL" id="GCL64351.1"/>
    </source>
</evidence>
<proteinExistence type="predicted"/>
<dbReference type="Proteomes" id="UP000301751">
    <property type="component" value="Unassembled WGS sequence"/>
</dbReference>
<dbReference type="RefSeq" id="WP_228027158.1">
    <property type="nucleotide sequence ID" value="NZ_BJCL01000009.1"/>
</dbReference>
<reference evidence="2" key="1">
    <citation type="submission" date="2019-03" db="EMBL/GenBank/DDBJ databases">
        <title>Aquabacterium pictum sp.nov., the first bacteriochlorophyll a-containing freshwater bacterium in the genus Aquabacterium of the class Betaproteobacteria.</title>
        <authorList>
            <person name="Hirose S."/>
            <person name="Tank M."/>
            <person name="Hara E."/>
            <person name="Tamaki H."/>
            <person name="Takaichi S."/>
            <person name="Haruta S."/>
            <person name="Hanada S."/>
        </authorList>
    </citation>
    <scope>NUCLEOTIDE SEQUENCE [LARGE SCALE GENOMIC DNA]</scope>
    <source>
        <strain evidence="2">W35</strain>
    </source>
</reference>
<evidence type="ECO:0000313" key="2">
    <source>
        <dbReference type="Proteomes" id="UP000301751"/>
    </source>
</evidence>
<gene>
    <name evidence="1" type="ORF">AQPW35_34320</name>
</gene>
<dbReference type="AlphaFoldDB" id="A0A480ASG1"/>
<keyword evidence="2" id="KW-1185">Reference proteome</keyword>
<comment type="caution">
    <text evidence="1">The sequence shown here is derived from an EMBL/GenBank/DDBJ whole genome shotgun (WGS) entry which is preliminary data.</text>
</comment>
<name>A0A480ASG1_9BURK</name>
<accession>A0A480ASG1</accession>
<organism evidence="1 2">
    <name type="scientific">Pseudaquabacterium pictum</name>
    <dbReference type="NCBI Taxonomy" id="2315236"/>
    <lineage>
        <taxon>Bacteria</taxon>
        <taxon>Pseudomonadati</taxon>
        <taxon>Pseudomonadota</taxon>
        <taxon>Betaproteobacteria</taxon>
        <taxon>Burkholderiales</taxon>
        <taxon>Sphaerotilaceae</taxon>
        <taxon>Pseudaquabacterium</taxon>
    </lineage>
</organism>
<dbReference type="EMBL" id="BJCL01000009">
    <property type="protein sequence ID" value="GCL64351.1"/>
    <property type="molecule type" value="Genomic_DNA"/>
</dbReference>
<sequence>MSTPDVAMTMQRVRRESIRWYLLVALNVSRPAGCGTTVLLSVMQANYHDATEQEIRRELDYLHDRQLITIDKRPDGRWHCELNRLGVDLVEYTIDCEPGIARPAIA</sequence>